<dbReference type="AlphaFoldDB" id="A0A0G4ERD8"/>
<dbReference type="PANTHER" id="PTHR47938:SF35">
    <property type="entry name" value="PENTATRICOPEPTIDE REPEAT-CONTAINING PROTEIN 4, MITOCHONDRIAL-RELATED"/>
    <property type="match status" value="1"/>
</dbReference>
<evidence type="ECO:0000313" key="4">
    <source>
        <dbReference type="EMBL" id="CEM00594.1"/>
    </source>
</evidence>
<dbReference type="PANTHER" id="PTHR47938">
    <property type="entry name" value="RESPIRATORY COMPLEX I CHAPERONE (CIA84), PUTATIVE (AFU_ORTHOLOGUE AFUA_2G06020)-RELATED"/>
    <property type="match status" value="1"/>
</dbReference>
<dbReference type="EMBL" id="CDMY01000295">
    <property type="protein sequence ID" value="CEM00594.1"/>
    <property type="molecule type" value="Genomic_DNA"/>
</dbReference>
<keyword evidence="3" id="KW-0812">Transmembrane</keyword>
<dbReference type="OrthoDB" id="185373at2759"/>
<gene>
    <name evidence="4" type="ORF">Vbra_12863</name>
</gene>
<dbReference type="STRING" id="1169540.A0A0G4ERD8"/>
<proteinExistence type="predicted"/>
<dbReference type="PROSITE" id="PS51375">
    <property type="entry name" value="PPR"/>
    <property type="match status" value="6"/>
</dbReference>
<accession>A0A0G4ERD8</accession>
<dbReference type="InterPro" id="IPR002885">
    <property type="entry name" value="PPR_rpt"/>
</dbReference>
<reference evidence="4 5" key="1">
    <citation type="submission" date="2014-11" db="EMBL/GenBank/DDBJ databases">
        <authorList>
            <person name="Zhu J."/>
            <person name="Qi W."/>
            <person name="Song R."/>
        </authorList>
    </citation>
    <scope>NUCLEOTIDE SEQUENCE [LARGE SCALE GENOMIC DNA]</scope>
</reference>
<dbReference type="Proteomes" id="UP000041254">
    <property type="component" value="Unassembled WGS sequence"/>
</dbReference>
<feature type="repeat" description="PPR" evidence="1">
    <location>
        <begin position="857"/>
        <end position="891"/>
    </location>
</feature>
<dbReference type="VEuPathDB" id="CryptoDB:Vbra_12863"/>
<dbReference type="GO" id="GO:0003729">
    <property type="term" value="F:mRNA binding"/>
    <property type="evidence" value="ECO:0007669"/>
    <property type="project" value="TreeGrafter"/>
</dbReference>
<evidence type="ECO:0000313" key="5">
    <source>
        <dbReference type="Proteomes" id="UP000041254"/>
    </source>
</evidence>
<evidence type="ECO:0000256" key="1">
    <source>
        <dbReference type="PROSITE-ProRule" id="PRU00708"/>
    </source>
</evidence>
<dbReference type="Pfam" id="PF13041">
    <property type="entry name" value="PPR_2"/>
    <property type="match status" value="3"/>
</dbReference>
<feature type="repeat" description="PPR" evidence="1">
    <location>
        <begin position="746"/>
        <end position="780"/>
    </location>
</feature>
<feature type="transmembrane region" description="Helical" evidence="3">
    <location>
        <begin position="187"/>
        <end position="209"/>
    </location>
</feature>
<keyword evidence="3" id="KW-1133">Transmembrane helix</keyword>
<dbReference type="InterPro" id="IPR011990">
    <property type="entry name" value="TPR-like_helical_dom_sf"/>
</dbReference>
<feature type="repeat" description="PPR" evidence="1">
    <location>
        <begin position="402"/>
        <end position="436"/>
    </location>
</feature>
<name>A0A0G4ERD8_VITBC</name>
<evidence type="ECO:0008006" key="6">
    <source>
        <dbReference type="Google" id="ProtNLM"/>
    </source>
</evidence>
<feature type="compositionally biased region" description="Basic and acidic residues" evidence="2">
    <location>
        <begin position="815"/>
        <end position="828"/>
    </location>
</feature>
<dbReference type="NCBIfam" id="TIGR00756">
    <property type="entry name" value="PPR"/>
    <property type="match status" value="6"/>
</dbReference>
<dbReference type="OMA" id="CRITEET"/>
<organism evidence="4 5">
    <name type="scientific">Vitrella brassicaformis (strain CCMP3155)</name>
    <dbReference type="NCBI Taxonomy" id="1169540"/>
    <lineage>
        <taxon>Eukaryota</taxon>
        <taxon>Sar</taxon>
        <taxon>Alveolata</taxon>
        <taxon>Colpodellida</taxon>
        <taxon>Vitrellaceae</taxon>
        <taxon>Vitrella</taxon>
    </lineage>
</organism>
<feature type="compositionally biased region" description="Low complexity" evidence="2">
    <location>
        <begin position="837"/>
        <end position="850"/>
    </location>
</feature>
<dbReference type="Pfam" id="PF01535">
    <property type="entry name" value="PPR"/>
    <property type="match status" value="6"/>
</dbReference>
<feature type="transmembrane region" description="Helical" evidence="3">
    <location>
        <begin position="15"/>
        <end position="38"/>
    </location>
</feature>
<evidence type="ECO:0000256" key="3">
    <source>
        <dbReference type="SAM" id="Phobius"/>
    </source>
</evidence>
<sequence length="1129" mass="126210">MAQAWDLVMRVCGALAPYVGIMDGIIFTAALFAFAYYWPWSMLRRRYVAWKKSQEKRQEQGQSEKCIKSERRENNNSCEWEAARAELLNHADDGRQDGMVDAWEKLKVVDARGRIPPLDVAKVLLSMLKLKQHDRASEVAVDYVSRHPGPSNTLQDDFALVMQALANTGAVGVAELMLQTLRKQRPAIEVGISLLYHIAMGHAILGQYAQLRATVDSMRRGGGVPLSVYTSAVGVHLKNKAVRAAFEFIYQALKDGHQWPSGSTDALLQHIASRPDRLWLIQEQFLPLLKIGMVVLSGDGLAHLLTIAVEHNEHALMVQIEKLADRLKVPLVYTSYDMLMRAYSKVGDPRAVQLWERCIASGCRITEETAAALLTKCAASSYVKFGETVAAYCRSRDWGRLTAPVYTTLMQMYSNAALHQKALDLLPQMESDGVQLTDSMRGSLLSVAAECGNTGAAQQLFDAIGTKAATHYMSMLKLAGKCGDAEMGLRVLGQMVEDPAVSVDTQAYNAALDCCAEARAIVAAERLFSEAPEKDGTTYNTLMKAYILKGDFRKVDLLLALMESDDSPTKADAISYNQYINALVDRNEVGWAEEVYKRMLQHGFKTDKYTSSIMVKAFSKKDQLPRLMAFIQSIDICEDIRLFCTVVDSLTRVGDKAMLNMAFQHFNRSSLRPNCHAYGSLIKACGKVGDIRTVWQLWVAMVEHHKLKPSGYTLGCMLDALASNDRMDEAEQVFASVRENCRDVLNTIHFSIMIKGFTRVQELDKAYQYYTEMPRVGLAPNEIVYNTLINAHCEAGLMLPALQIFEEMMAAPPYRKDAHQKTTQHEGLSEAFSGSYSPQSDMDSEASSSSYHKPKPDLITYSCLIKGFCKQNELDKAMLLMHSMERKGVKPDRILFNILIDGCAKFEDVSTAEVLWNRILDPNNTIVPDNYFLATIVKLFARAQRPDKALQVEEYARANRLPLNSHVISAFMNCCFRNGRLAKAVEIFETAQQSKMDLHSTIYDELISRCVKAEVYEKAFHIAQLAFARGVPLERVTLSKLQNVSLLGRPDLQLPADVVRAVSDAFDAPRPPNCLFPHGHPQMPAMVRKQPNPAPPLRVPFSPTQPTYGMHYQQHHAAEYGPTYMGCYG</sequence>
<feature type="repeat" description="PPR" evidence="1">
    <location>
        <begin position="674"/>
        <end position="709"/>
    </location>
</feature>
<feature type="repeat" description="PPR" evidence="1">
    <location>
        <begin position="572"/>
        <end position="606"/>
    </location>
</feature>
<feature type="region of interest" description="Disordered" evidence="2">
    <location>
        <begin position="815"/>
        <end position="851"/>
    </location>
</feature>
<protein>
    <recommendedName>
        <fullName evidence="6">Pentacotripeptide-repeat region of PRORP domain-containing protein</fullName>
    </recommendedName>
</protein>
<dbReference type="Gene3D" id="1.25.40.10">
    <property type="entry name" value="Tetratricopeptide repeat domain"/>
    <property type="match status" value="5"/>
</dbReference>
<feature type="repeat" description="PPR" evidence="1">
    <location>
        <begin position="781"/>
        <end position="811"/>
    </location>
</feature>
<evidence type="ECO:0000256" key="2">
    <source>
        <dbReference type="SAM" id="MobiDB-lite"/>
    </source>
</evidence>
<keyword evidence="5" id="KW-1185">Reference proteome</keyword>
<keyword evidence="3" id="KW-0472">Membrane</keyword>
<dbReference type="InParanoid" id="A0A0G4ERD8"/>
<dbReference type="PhylomeDB" id="A0A0G4ERD8"/>